<sequence length="306" mass="33004">MRHMFSAMATACLLALGGNAFAQEAEASPTFDKIKSSGKVVLGVRESSAPMAYALGSMQKYVGYHVELCEKVLDKIAPKAQREYMALTAQNTLPLVQNGTVDIGCGPTTNNLARQKQVAFAVTTYVSEVRAAVRADSPVKSFKELDNQTLAASAGTTAVQLLRKYSRDHSTKFDVQLGKDHFESFLMLESGRAQAFVLDANLLAGVIANSKNPTGYKIVGEVLGAEPIALLFRHGDAPFKKAVDGAIGELMQSGEMAKLYDKWFMQPIPPKNAALNLPLSPMLKGLFQQPNDKPLEAYQDKDGSGA</sequence>
<dbReference type="Proteomes" id="UP000220246">
    <property type="component" value="Unassembled WGS sequence"/>
</dbReference>
<accession>A0A2A7UWS7</accession>
<dbReference type="RefSeq" id="WP_066532660.1">
    <property type="nucleotide sequence ID" value="NZ_DALZQJ010000067.1"/>
</dbReference>
<feature type="domain" description="Solute-binding protein family 3/N-terminal" evidence="5">
    <location>
        <begin position="39"/>
        <end position="267"/>
    </location>
</feature>
<dbReference type="Pfam" id="PF00497">
    <property type="entry name" value="SBP_bac_3"/>
    <property type="match status" value="1"/>
</dbReference>
<dbReference type="GO" id="GO:0006865">
    <property type="term" value="P:amino acid transport"/>
    <property type="evidence" value="ECO:0007669"/>
    <property type="project" value="TreeGrafter"/>
</dbReference>
<evidence type="ECO:0000313" key="6">
    <source>
        <dbReference type="EMBL" id="PEH89656.1"/>
    </source>
</evidence>
<dbReference type="InterPro" id="IPR001638">
    <property type="entry name" value="Solute-binding_3/MltF_N"/>
</dbReference>
<dbReference type="GeneID" id="80801845"/>
<dbReference type="OrthoDB" id="7240770at2"/>
<dbReference type="PANTHER" id="PTHR30085:SF2">
    <property type="entry name" value="GLUTAMATE_ASPARTATE IMPORT SOLUTE-BINDING PROTEIN"/>
    <property type="match status" value="1"/>
</dbReference>
<reference evidence="7" key="1">
    <citation type="submission" date="2017-09" db="EMBL/GenBank/DDBJ databases">
        <title>FDA dAtabase for Regulatory Grade micrObial Sequences (FDA-ARGOS): Supporting development and validation of Infectious Disease Dx tests.</title>
        <authorList>
            <person name="Minogue T."/>
            <person name="Wolcott M."/>
            <person name="Wasieloski L."/>
            <person name="Aguilar W."/>
            <person name="Moore D."/>
            <person name="Tallon L."/>
            <person name="Sadzewicz L."/>
            <person name="Ott S."/>
            <person name="Zhao X."/>
            <person name="Nagaraj S."/>
            <person name="Vavikolanu K."/>
            <person name="Aluvathingal J."/>
            <person name="Nadendla S."/>
            <person name="Sichtig H."/>
        </authorList>
    </citation>
    <scope>NUCLEOTIDE SEQUENCE [LARGE SCALE GENOMIC DNA]</scope>
    <source>
        <strain evidence="7">FDAARGOS_394</strain>
    </source>
</reference>
<evidence type="ECO:0000256" key="1">
    <source>
        <dbReference type="ARBA" id="ARBA00010333"/>
    </source>
</evidence>
<gene>
    <name evidence="6" type="ORF">CRM82_14565</name>
</gene>
<feature type="chain" id="PRO_5013038098" evidence="4">
    <location>
        <begin position="23"/>
        <end position="306"/>
    </location>
</feature>
<dbReference type="CDD" id="cd13688">
    <property type="entry name" value="PBP2_GltI_DEBP"/>
    <property type="match status" value="1"/>
</dbReference>
<dbReference type="InterPro" id="IPR051455">
    <property type="entry name" value="Bact_solute-bind_prot3"/>
</dbReference>
<feature type="signal peptide" evidence="4">
    <location>
        <begin position="1"/>
        <end position="22"/>
    </location>
</feature>
<name>A0A2A7UWS7_COMTR</name>
<dbReference type="SMART" id="SM00062">
    <property type="entry name" value="PBPb"/>
    <property type="match status" value="1"/>
</dbReference>
<evidence type="ECO:0000256" key="4">
    <source>
        <dbReference type="SAM" id="SignalP"/>
    </source>
</evidence>
<keyword evidence="7" id="KW-1185">Reference proteome</keyword>
<organism evidence="6 7">
    <name type="scientific">Comamonas terrigena</name>
    <dbReference type="NCBI Taxonomy" id="32013"/>
    <lineage>
        <taxon>Bacteria</taxon>
        <taxon>Pseudomonadati</taxon>
        <taxon>Pseudomonadota</taxon>
        <taxon>Betaproteobacteria</taxon>
        <taxon>Burkholderiales</taxon>
        <taxon>Comamonadaceae</taxon>
        <taxon>Comamonas</taxon>
    </lineage>
</organism>
<dbReference type="SUPFAM" id="SSF53850">
    <property type="entry name" value="Periplasmic binding protein-like II"/>
    <property type="match status" value="1"/>
</dbReference>
<dbReference type="AlphaFoldDB" id="A0A2A7UWS7"/>
<protein>
    <submittedName>
        <fullName evidence="6">Amino acid ABC transporter substrate-binding protein</fullName>
    </submittedName>
</protein>
<evidence type="ECO:0000259" key="5">
    <source>
        <dbReference type="SMART" id="SM00062"/>
    </source>
</evidence>
<comment type="similarity">
    <text evidence="1">Belongs to the bacterial solute-binding protein 3 family.</text>
</comment>
<evidence type="ECO:0000313" key="7">
    <source>
        <dbReference type="Proteomes" id="UP000220246"/>
    </source>
</evidence>
<keyword evidence="2" id="KW-0813">Transport</keyword>
<dbReference type="EMBL" id="PDEA01000001">
    <property type="protein sequence ID" value="PEH89656.1"/>
    <property type="molecule type" value="Genomic_DNA"/>
</dbReference>
<dbReference type="Gene3D" id="3.40.190.10">
    <property type="entry name" value="Periplasmic binding protein-like II"/>
    <property type="match status" value="2"/>
</dbReference>
<evidence type="ECO:0000256" key="3">
    <source>
        <dbReference type="ARBA" id="ARBA00022729"/>
    </source>
</evidence>
<dbReference type="STRING" id="1219032.GCA_001515545_00269"/>
<comment type="caution">
    <text evidence="6">The sequence shown here is derived from an EMBL/GenBank/DDBJ whole genome shotgun (WGS) entry which is preliminary data.</text>
</comment>
<evidence type="ECO:0000256" key="2">
    <source>
        <dbReference type="ARBA" id="ARBA00022448"/>
    </source>
</evidence>
<dbReference type="PANTHER" id="PTHR30085">
    <property type="entry name" value="AMINO ACID ABC TRANSPORTER PERMEASE"/>
    <property type="match status" value="1"/>
</dbReference>
<keyword evidence="3 4" id="KW-0732">Signal</keyword>
<dbReference type="GO" id="GO:0030288">
    <property type="term" value="C:outer membrane-bounded periplasmic space"/>
    <property type="evidence" value="ECO:0007669"/>
    <property type="project" value="TreeGrafter"/>
</dbReference>
<proteinExistence type="inferred from homology"/>
<dbReference type="GO" id="GO:0005576">
    <property type="term" value="C:extracellular region"/>
    <property type="evidence" value="ECO:0007669"/>
    <property type="project" value="TreeGrafter"/>
</dbReference>